<feature type="region of interest" description="Disordered" evidence="1">
    <location>
        <begin position="1"/>
        <end position="68"/>
    </location>
</feature>
<sequence length="189" mass="21127">MLSWLKKANPSLQRPTPSPGRPNPVDKTSPSKQRPKPSPELSDAVDTENLTLEPPTFPGLPNPLDTEDPWLTAAANREVEKALTEFYSRKRKRTSYGKYTPETRAKIARLAMEIGAQKTAVQMSEEVGKQLSESTVRSIRKSYEKEVKRQGTDAIASFPRKNVGPRKSGRSSRRLAEVRVVELFKVAPV</sequence>
<accession>C3Y612</accession>
<name>C3Y612_BRAFL</name>
<gene>
    <name evidence="2" type="ORF">BRAFLDRAFT_95409</name>
</gene>
<evidence type="ECO:0000256" key="1">
    <source>
        <dbReference type="SAM" id="MobiDB-lite"/>
    </source>
</evidence>
<protein>
    <submittedName>
        <fullName evidence="2">Uncharacterized protein</fullName>
    </submittedName>
</protein>
<dbReference type="InParanoid" id="C3Y612"/>
<dbReference type="AlphaFoldDB" id="C3Y612"/>
<reference evidence="2" key="1">
    <citation type="journal article" date="2008" name="Nature">
        <title>The amphioxus genome and the evolution of the chordate karyotype.</title>
        <authorList>
            <consortium name="US DOE Joint Genome Institute (JGI-PGF)"/>
            <person name="Putnam N.H."/>
            <person name="Butts T."/>
            <person name="Ferrier D.E.K."/>
            <person name="Furlong R.F."/>
            <person name="Hellsten U."/>
            <person name="Kawashima T."/>
            <person name="Robinson-Rechavi M."/>
            <person name="Shoguchi E."/>
            <person name="Terry A."/>
            <person name="Yu J.-K."/>
            <person name="Benito-Gutierrez E.L."/>
            <person name="Dubchak I."/>
            <person name="Garcia-Fernandez J."/>
            <person name="Gibson-Brown J.J."/>
            <person name="Grigoriev I.V."/>
            <person name="Horton A.C."/>
            <person name="de Jong P.J."/>
            <person name="Jurka J."/>
            <person name="Kapitonov V.V."/>
            <person name="Kohara Y."/>
            <person name="Kuroki Y."/>
            <person name="Lindquist E."/>
            <person name="Lucas S."/>
            <person name="Osoegawa K."/>
            <person name="Pennacchio L.A."/>
            <person name="Salamov A.A."/>
            <person name="Satou Y."/>
            <person name="Sauka-Spengler T."/>
            <person name="Schmutz J."/>
            <person name="Shin-I T."/>
            <person name="Toyoda A."/>
            <person name="Bronner-Fraser M."/>
            <person name="Fujiyama A."/>
            <person name="Holland L.Z."/>
            <person name="Holland P.W.H."/>
            <person name="Satoh N."/>
            <person name="Rokhsar D.S."/>
        </authorList>
    </citation>
    <scope>NUCLEOTIDE SEQUENCE [LARGE SCALE GENOMIC DNA]</scope>
    <source>
        <strain evidence="2">S238N-H82</strain>
        <tissue evidence="2">Testes</tissue>
    </source>
</reference>
<dbReference type="EMBL" id="GG666487">
    <property type="protein sequence ID" value="EEN64409.1"/>
    <property type="molecule type" value="Genomic_DNA"/>
</dbReference>
<evidence type="ECO:0000313" key="2">
    <source>
        <dbReference type="EMBL" id="EEN64409.1"/>
    </source>
</evidence>
<proteinExistence type="predicted"/>
<organism>
    <name type="scientific">Branchiostoma floridae</name>
    <name type="common">Florida lancelet</name>
    <name type="synonym">Amphioxus</name>
    <dbReference type="NCBI Taxonomy" id="7739"/>
    <lineage>
        <taxon>Eukaryota</taxon>
        <taxon>Metazoa</taxon>
        <taxon>Chordata</taxon>
        <taxon>Cephalochordata</taxon>
        <taxon>Leptocardii</taxon>
        <taxon>Amphioxiformes</taxon>
        <taxon>Branchiostomatidae</taxon>
        <taxon>Branchiostoma</taxon>
    </lineage>
</organism>